<protein>
    <recommendedName>
        <fullName evidence="3">TerB-C domain-containing protein</fullName>
    </recommendedName>
</protein>
<dbReference type="Proteomes" id="UP001201449">
    <property type="component" value="Unassembled WGS sequence"/>
</dbReference>
<evidence type="ECO:0008006" key="3">
    <source>
        <dbReference type="Google" id="ProtNLM"/>
    </source>
</evidence>
<comment type="caution">
    <text evidence="1">The sequence shown here is derived from an EMBL/GenBank/DDBJ whole genome shotgun (WGS) entry which is preliminary data.</text>
</comment>
<keyword evidence="2" id="KW-1185">Reference proteome</keyword>
<evidence type="ECO:0000313" key="2">
    <source>
        <dbReference type="Proteomes" id="UP001201449"/>
    </source>
</evidence>
<dbReference type="RefSeq" id="WP_234859863.1">
    <property type="nucleotide sequence ID" value="NZ_JAKEVZ010000001.1"/>
</dbReference>
<reference evidence="1 2" key="1">
    <citation type="submission" date="2022-01" db="EMBL/GenBank/DDBJ databases">
        <title>Mariniradius saccharolyticus sp. nov., isolated from sediment of a river.</title>
        <authorList>
            <person name="Liu H."/>
        </authorList>
    </citation>
    <scope>NUCLEOTIDE SEQUENCE [LARGE SCALE GENOMIC DNA]</scope>
    <source>
        <strain evidence="1 2">RY-2</strain>
    </source>
</reference>
<organism evidence="1 2">
    <name type="scientific">Mariniradius sediminis</name>
    <dbReference type="NCBI Taxonomy" id="2909237"/>
    <lineage>
        <taxon>Bacteria</taxon>
        <taxon>Pseudomonadati</taxon>
        <taxon>Bacteroidota</taxon>
        <taxon>Cytophagia</taxon>
        <taxon>Cytophagales</taxon>
        <taxon>Cyclobacteriaceae</taxon>
        <taxon>Mariniradius</taxon>
    </lineage>
</organism>
<name>A0ABS9BNQ6_9BACT</name>
<sequence length="384" mass="44656">MSAKINSNYVESYAKEFSGLVCADYFKTKKYMTGQEIITLTPSIQVNFFIIKILFETWQLEIEKLKSSPYFDYRDKAVHESLREFANLLSRTIKIERQHFEPLLIQAVKESISLAVNPLDFFKNEIAKVKDQDVNQFLKDNKKYIKWHTALISSLIDRAGLQHTREAYTRALENNFASQKAGLDSHKSLLNSMGQIKFLDFDLLIPVQDEQIEETPKPAPQPIQEPLATESFFDQIEEPSKPLPIRMPVSGQEPELEDTVMVEEDLKDLPSERRFKTVNLENRIDPIEIWNRLENEQYSVMKGTIKDLAESVGLNQRFMFTKELFDGNPDLLKHALRSIDECKSFVEAIELLNERYVGELGWNKNSEIVEEFVQLIFRKFDNRG</sequence>
<evidence type="ECO:0000313" key="1">
    <source>
        <dbReference type="EMBL" id="MCF1749694.1"/>
    </source>
</evidence>
<accession>A0ABS9BNQ6</accession>
<dbReference type="EMBL" id="JAKEVZ010000001">
    <property type="protein sequence ID" value="MCF1749694.1"/>
    <property type="molecule type" value="Genomic_DNA"/>
</dbReference>
<proteinExistence type="predicted"/>
<gene>
    <name evidence="1" type="ORF">L0U89_01320</name>
</gene>